<feature type="compositionally biased region" description="Polar residues" evidence="1">
    <location>
        <begin position="38"/>
        <end position="55"/>
    </location>
</feature>
<accession>A0ABU8W4F5</accession>
<evidence type="ECO:0000313" key="4">
    <source>
        <dbReference type="Proteomes" id="UP001363010"/>
    </source>
</evidence>
<keyword evidence="3" id="KW-0418">Kinase</keyword>
<keyword evidence="3" id="KW-0723">Serine/threonine-protein kinase</keyword>
<organism evidence="3 4">
    <name type="scientific">Variovorax humicola</name>
    <dbReference type="NCBI Taxonomy" id="1769758"/>
    <lineage>
        <taxon>Bacteria</taxon>
        <taxon>Pseudomonadati</taxon>
        <taxon>Pseudomonadota</taxon>
        <taxon>Betaproteobacteria</taxon>
        <taxon>Burkholderiales</taxon>
        <taxon>Comamonadaceae</taxon>
        <taxon>Variovorax</taxon>
    </lineage>
</organism>
<evidence type="ECO:0000256" key="2">
    <source>
        <dbReference type="SAM" id="SignalP"/>
    </source>
</evidence>
<comment type="caution">
    <text evidence="3">The sequence shown here is derived from an EMBL/GenBank/DDBJ whole genome shotgun (WGS) entry which is preliminary data.</text>
</comment>
<feature type="compositionally biased region" description="Basic and acidic residues" evidence="1">
    <location>
        <begin position="146"/>
        <end position="157"/>
    </location>
</feature>
<keyword evidence="3" id="KW-0808">Transferase</keyword>
<gene>
    <name evidence="3" type="ORF">WKW80_23350</name>
</gene>
<protein>
    <submittedName>
        <fullName evidence="3">Serine/threonine protein kinase</fullName>
    </submittedName>
</protein>
<evidence type="ECO:0000256" key="1">
    <source>
        <dbReference type="SAM" id="MobiDB-lite"/>
    </source>
</evidence>
<proteinExistence type="predicted"/>
<dbReference type="Proteomes" id="UP001363010">
    <property type="component" value="Unassembled WGS sequence"/>
</dbReference>
<name>A0ABU8W4F5_9BURK</name>
<feature type="signal peptide" evidence="2">
    <location>
        <begin position="1"/>
        <end position="23"/>
    </location>
</feature>
<evidence type="ECO:0000313" key="3">
    <source>
        <dbReference type="EMBL" id="MEJ8824930.1"/>
    </source>
</evidence>
<keyword evidence="4" id="KW-1185">Reference proteome</keyword>
<sequence>MKQPMLAIHWLTGLLVLSGSALAQTTAVPAAPDASVGGQATTKTPAGVANPTQRPDGSDPASRAAVKSEARMENRNTANTTVPKGEPSTMSNNQPNAAQQTGQLTRAEVKPTPNELKPQGQEGRAPGCADQSDRKDRHAQIGGDCTRPRRETGHDPA</sequence>
<dbReference type="GO" id="GO:0004674">
    <property type="term" value="F:protein serine/threonine kinase activity"/>
    <property type="evidence" value="ECO:0007669"/>
    <property type="project" value="UniProtKB-KW"/>
</dbReference>
<feature type="compositionally biased region" description="Polar residues" evidence="1">
    <location>
        <begin position="75"/>
        <end position="104"/>
    </location>
</feature>
<dbReference type="RefSeq" id="WP_340365953.1">
    <property type="nucleotide sequence ID" value="NZ_JBBKZV010000017.1"/>
</dbReference>
<feature type="chain" id="PRO_5045294293" evidence="2">
    <location>
        <begin position="24"/>
        <end position="157"/>
    </location>
</feature>
<dbReference type="EMBL" id="JBBKZV010000017">
    <property type="protein sequence ID" value="MEJ8824930.1"/>
    <property type="molecule type" value="Genomic_DNA"/>
</dbReference>
<feature type="region of interest" description="Disordered" evidence="1">
    <location>
        <begin position="26"/>
        <end position="157"/>
    </location>
</feature>
<keyword evidence="2" id="KW-0732">Signal</keyword>
<reference evidence="3 4" key="1">
    <citation type="submission" date="2024-03" db="EMBL/GenBank/DDBJ databases">
        <title>Novel species of the genus Variovorax.</title>
        <authorList>
            <person name="Liu Q."/>
            <person name="Xin Y.-H."/>
        </authorList>
    </citation>
    <scope>NUCLEOTIDE SEQUENCE [LARGE SCALE GENOMIC DNA]</scope>
    <source>
        <strain evidence="3 4">KACC 18501</strain>
    </source>
</reference>